<proteinExistence type="predicted"/>
<sequence>MKGENKNNVLSWLSALFFEEVQDNNPNSDLLEELRKAKNEWMAAESYFESVSDPDLVEYAVYNIETAKRKYFYLLKKAKEEGITSGDVK</sequence>
<name>A0A162MHU9_9FIRM</name>
<accession>A0A162MHU9</accession>
<organism evidence="1 2">
    <name type="scientific">Thermovenabulum gondwanense</name>
    <dbReference type="NCBI Taxonomy" id="520767"/>
    <lineage>
        <taxon>Bacteria</taxon>
        <taxon>Bacillati</taxon>
        <taxon>Bacillota</taxon>
        <taxon>Clostridia</taxon>
        <taxon>Thermosediminibacterales</taxon>
        <taxon>Thermosediminibacteraceae</taxon>
        <taxon>Thermovenabulum</taxon>
    </lineage>
</organism>
<evidence type="ECO:0000313" key="2">
    <source>
        <dbReference type="Proteomes" id="UP000075737"/>
    </source>
</evidence>
<protein>
    <recommendedName>
        <fullName evidence="3">DUF2508 domain-containing protein</fullName>
    </recommendedName>
</protein>
<dbReference type="InterPro" id="IPR019644">
    <property type="entry name" value="DUF2508"/>
</dbReference>
<dbReference type="Pfam" id="PF10704">
    <property type="entry name" value="DUF2508"/>
    <property type="match status" value="1"/>
</dbReference>
<dbReference type="EMBL" id="LOHZ01000030">
    <property type="protein sequence ID" value="KYO66101.1"/>
    <property type="molecule type" value="Genomic_DNA"/>
</dbReference>
<evidence type="ECO:0000313" key="1">
    <source>
        <dbReference type="EMBL" id="KYO66101.1"/>
    </source>
</evidence>
<dbReference type="STRING" id="520767.ATZ99_12870"/>
<reference evidence="1 2" key="1">
    <citation type="submission" date="2015-12" db="EMBL/GenBank/DDBJ databases">
        <title>Draft genome of Thermovenabulum gondwanense isolated from a red thermophilic microbial mat colonisisng an outflow channel of a bore well.</title>
        <authorList>
            <person name="Patel B.K."/>
        </authorList>
    </citation>
    <scope>NUCLEOTIDE SEQUENCE [LARGE SCALE GENOMIC DNA]</scope>
    <source>
        <strain evidence="1 2">R270</strain>
    </source>
</reference>
<dbReference type="RefSeq" id="WP_222927091.1">
    <property type="nucleotide sequence ID" value="NZ_LOHZ01000030.1"/>
</dbReference>
<comment type="caution">
    <text evidence="1">The sequence shown here is derived from an EMBL/GenBank/DDBJ whole genome shotgun (WGS) entry which is preliminary data.</text>
</comment>
<gene>
    <name evidence="1" type="ORF">ATZ99_12870</name>
</gene>
<dbReference type="Proteomes" id="UP000075737">
    <property type="component" value="Unassembled WGS sequence"/>
</dbReference>
<dbReference type="AlphaFoldDB" id="A0A162MHU9"/>
<keyword evidence="2" id="KW-1185">Reference proteome</keyword>
<evidence type="ECO:0008006" key="3">
    <source>
        <dbReference type="Google" id="ProtNLM"/>
    </source>
</evidence>